<dbReference type="RefSeq" id="WP_146961765.1">
    <property type="nucleotide sequence ID" value="NZ_CP042467.1"/>
</dbReference>
<reference evidence="2 3" key="1">
    <citation type="submission" date="2019-08" db="EMBL/GenBank/DDBJ databases">
        <authorList>
            <person name="Liang Q."/>
        </authorList>
    </citation>
    <scope>NUCLEOTIDE SEQUENCE [LARGE SCALE GENOMIC DNA]</scope>
    <source>
        <strain evidence="2 3">V1718</strain>
    </source>
</reference>
<feature type="signal peptide" evidence="1">
    <location>
        <begin position="1"/>
        <end position="25"/>
    </location>
</feature>
<gene>
    <name evidence="2" type="ORF">FRD01_17050</name>
</gene>
<evidence type="ECO:0000256" key="1">
    <source>
        <dbReference type="SAM" id="SignalP"/>
    </source>
</evidence>
<feature type="chain" id="PRO_5022756781" evidence="1">
    <location>
        <begin position="26"/>
        <end position="368"/>
    </location>
</feature>
<name>A0A5B8XZ30_9DELT</name>
<accession>A0A5B8XZ30</accession>
<keyword evidence="1" id="KW-0732">Signal</keyword>
<dbReference type="Proteomes" id="UP000321595">
    <property type="component" value="Chromosome"/>
</dbReference>
<sequence>MIQHSRRFLVAMIAACCLFPSSASAWNLYVNGAADTWNTNEFGGHGIFLAHLALPLGDWLLVAELNTDTALLRTQTQFGKVQLGAQVRAEALFGGLLIHHFVAGEDQPELGFYASFAEAQVDAKTNLASHWFTLSLGARQWAFSAFEEEDIVFPPDLLAAYAQLSWAWWEIDHDSSWSDPHRRARRRIEGFGLGMDISAELRNDSGEFGVEGRNPGEKEILSVRQWGAWGVELSPIARLQVRQWAGWGFNEDDLTRMRVGGQNPYVLPVPGLPWAAFLAQRYVGGEVAQSFNLWGESEIGFTANGVVLDDPRRVGDFDEFGNVIGTSLFLDFRHGPWQANAAIGLSPDTGYLANSLNYGAYVDLGRSF</sequence>
<dbReference type="EMBL" id="CP042467">
    <property type="protein sequence ID" value="QED28916.1"/>
    <property type="molecule type" value="Genomic_DNA"/>
</dbReference>
<evidence type="ECO:0000313" key="3">
    <source>
        <dbReference type="Proteomes" id="UP000321595"/>
    </source>
</evidence>
<dbReference type="AlphaFoldDB" id="A0A5B8XZ30"/>
<organism evidence="2 3">
    <name type="scientific">Microvenator marinus</name>
    <dbReference type="NCBI Taxonomy" id="2600177"/>
    <lineage>
        <taxon>Bacteria</taxon>
        <taxon>Deltaproteobacteria</taxon>
        <taxon>Bradymonadales</taxon>
        <taxon>Microvenatoraceae</taxon>
        <taxon>Microvenator</taxon>
    </lineage>
</organism>
<dbReference type="KEGG" id="bbae:FRD01_17050"/>
<protein>
    <submittedName>
        <fullName evidence="2">Uncharacterized protein</fullName>
    </submittedName>
</protein>
<evidence type="ECO:0000313" key="2">
    <source>
        <dbReference type="EMBL" id="QED28916.1"/>
    </source>
</evidence>
<keyword evidence="3" id="KW-1185">Reference proteome</keyword>
<proteinExistence type="predicted"/>